<feature type="transmembrane region" description="Helical" evidence="1">
    <location>
        <begin position="237"/>
        <end position="256"/>
    </location>
</feature>
<name>A0A6A8GJU6_9EURY</name>
<dbReference type="Proteomes" id="UP000439022">
    <property type="component" value="Unassembled WGS sequence"/>
</dbReference>
<feature type="transmembrane region" description="Helical" evidence="1">
    <location>
        <begin position="47"/>
        <end position="64"/>
    </location>
</feature>
<reference evidence="2 3" key="1">
    <citation type="submission" date="2019-11" db="EMBL/GenBank/DDBJ databases">
        <title>Whole genome sequence of Haloferax sp. MBLA0076.</title>
        <authorList>
            <person name="Seo M.-J."/>
            <person name="Cho E.-S."/>
        </authorList>
    </citation>
    <scope>NUCLEOTIDE SEQUENCE [LARGE SCALE GENOMIC DNA]</scope>
    <source>
        <strain evidence="2 3">MBLA0076</strain>
    </source>
</reference>
<protein>
    <submittedName>
        <fullName evidence="2">Uncharacterized protein</fullName>
    </submittedName>
</protein>
<feature type="transmembrane region" description="Helical" evidence="1">
    <location>
        <begin position="206"/>
        <end position="231"/>
    </location>
</feature>
<evidence type="ECO:0000313" key="3">
    <source>
        <dbReference type="Proteomes" id="UP000439022"/>
    </source>
</evidence>
<accession>A0A6A8GJU6</accession>
<feature type="transmembrane region" description="Helical" evidence="1">
    <location>
        <begin position="98"/>
        <end position="122"/>
    </location>
</feature>
<sequence length="281" mass="29900">MSLPRPYVVASALTLSLAAAATLVGLFVPDFYRDAPALVAQVYGQDALTLVVALPVLAGSLSLARRGSQSGYVVWLGVTGYLLYTYASYAFMTAFNELYLVYVALFALTLFTFVGGMLRLDAVALRERMGDHPVRAYVVFQVVVAVVVAALWLSEIVSATLGGTVPVSIHEMGIPVNVIHTLDLAVFVPGLVLAAYWLWRGDARGYALTGVLVVKATTLGLAVLSMVVFMVRDGHAIVLPQVIIFAAFSLAGLALVGRFVTAIRGASPTTTRTTQTSGEIR</sequence>
<feature type="transmembrane region" description="Helical" evidence="1">
    <location>
        <begin position="174"/>
        <end position="199"/>
    </location>
</feature>
<keyword evidence="1" id="KW-0812">Transmembrane</keyword>
<gene>
    <name evidence="2" type="ORF">GJR96_10305</name>
</gene>
<dbReference type="AlphaFoldDB" id="A0A6A8GJU6"/>
<organism evidence="2 3">
    <name type="scientific">Haloferax litoreum</name>
    <dbReference type="NCBI Taxonomy" id="2666140"/>
    <lineage>
        <taxon>Archaea</taxon>
        <taxon>Methanobacteriati</taxon>
        <taxon>Methanobacteriota</taxon>
        <taxon>Stenosarchaea group</taxon>
        <taxon>Halobacteria</taxon>
        <taxon>Halobacteriales</taxon>
        <taxon>Haloferacaceae</taxon>
        <taxon>Haloferax</taxon>
    </lineage>
</organism>
<feature type="transmembrane region" description="Helical" evidence="1">
    <location>
        <begin position="71"/>
        <end position="92"/>
    </location>
</feature>
<feature type="transmembrane region" description="Helical" evidence="1">
    <location>
        <begin position="7"/>
        <end position="27"/>
    </location>
</feature>
<evidence type="ECO:0000256" key="1">
    <source>
        <dbReference type="SAM" id="Phobius"/>
    </source>
</evidence>
<keyword evidence="1" id="KW-1133">Transmembrane helix</keyword>
<dbReference type="EMBL" id="WKJO01000001">
    <property type="protein sequence ID" value="MRX22347.1"/>
    <property type="molecule type" value="Genomic_DNA"/>
</dbReference>
<feature type="transmembrane region" description="Helical" evidence="1">
    <location>
        <begin position="134"/>
        <end position="154"/>
    </location>
</feature>
<comment type="caution">
    <text evidence="2">The sequence shown here is derived from an EMBL/GenBank/DDBJ whole genome shotgun (WGS) entry which is preliminary data.</text>
</comment>
<keyword evidence="1" id="KW-0472">Membrane</keyword>
<keyword evidence="3" id="KW-1185">Reference proteome</keyword>
<proteinExistence type="predicted"/>
<evidence type="ECO:0000313" key="2">
    <source>
        <dbReference type="EMBL" id="MRX22347.1"/>
    </source>
</evidence>